<accession>A0A7K0D6Y3</accession>
<reference evidence="8 9" key="1">
    <citation type="submission" date="2019-10" db="EMBL/GenBank/DDBJ databases">
        <title>Nocardia macrotermitis sp. nov. and Nocardia aurantia sp. nov., isolated from the gut of fungus growing-termite Macrotermes natalensis.</title>
        <authorList>
            <person name="Benndorf R."/>
            <person name="Schwitalla J."/>
            <person name="Martin K."/>
            <person name="De Beer W."/>
            <person name="Kaster A.-K."/>
            <person name="Vollmers J."/>
            <person name="Poulsen M."/>
            <person name="Beemelmanns C."/>
        </authorList>
    </citation>
    <scope>NUCLEOTIDE SEQUENCE [LARGE SCALE GENOMIC DNA]</scope>
    <source>
        <strain evidence="8 9">RB20</strain>
    </source>
</reference>
<sequence length="498" mass="51548">MSPDTPSGTSSAEQSWTPRLIFSLASIVLLLEMLTLSYLMISMSLPSISAHFHTAQGAWLLTVFLLVGAVSSPLLGKLGDLYGKRKVMLGCIAMSAIGSLLCALAANFAMMLVGRALAGFLPPCVFLGYSLIRDVFPPKVIGLAVSIATSGLGLIAIPAPFFAGWLIDNSGFRGIFWVLAAGSVLFGCMIAASTEESSVRVRSRIDVLGAVLLGAGIGGVFVALSLGPSWGWSATSTLVYLFGGLVLIIAWAVSAGMIREPLLELRVLRRRPILLITLSSACCYGCATTLALLLPMMIMTPGALGLGYGFGVSAKGYALYQTPFGLMVVVGGALVGVLMGRRVRPRPLLLLGALLLAAAFALVAFEHHDRLLLLVFSAMAGTGTGFAYGATPNLLIEAVPPQLQASTASVVNVAQSVMSAALPVIAFAVLNNSFIATLPGGSHGAILYTEKGFQVAFLIGAAAGVIGAVLALALPRRIQQIVVSDAGEVEGTASVVAH</sequence>
<dbReference type="InterPro" id="IPR011701">
    <property type="entry name" value="MFS"/>
</dbReference>
<feature type="transmembrane region" description="Helical" evidence="6">
    <location>
        <begin position="410"/>
        <end position="435"/>
    </location>
</feature>
<evidence type="ECO:0000313" key="9">
    <source>
        <dbReference type="Proteomes" id="UP000438448"/>
    </source>
</evidence>
<evidence type="ECO:0000313" key="8">
    <source>
        <dbReference type="EMBL" id="MQY21520.1"/>
    </source>
</evidence>
<feature type="transmembrane region" description="Helical" evidence="6">
    <location>
        <begin position="205"/>
        <end position="224"/>
    </location>
</feature>
<feature type="domain" description="Major facilitator superfamily (MFS) profile" evidence="7">
    <location>
        <begin position="21"/>
        <end position="479"/>
    </location>
</feature>
<keyword evidence="2" id="KW-0813">Transport</keyword>
<keyword evidence="4 6" id="KW-1133">Transmembrane helix</keyword>
<dbReference type="EMBL" id="WEGK01000010">
    <property type="protein sequence ID" value="MQY21520.1"/>
    <property type="molecule type" value="Genomic_DNA"/>
</dbReference>
<dbReference type="InterPro" id="IPR020846">
    <property type="entry name" value="MFS_dom"/>
</dbReference>
<name>A0A7K0D6Y3_9NOCA</name>
<feature type="transmembrane region" description="Helical" evidence="6">
    <location>
        <begin position="273"/>
        <end position="298"/>
    </location>
</feature>
<keyword evidence="3 6" id="KW-0812">Transmembrane</keyword>
<dbReference type="InterPro" id="IPR036259">
    <property type="entry name" value="MFS_trans_sf"/>
</dbReference>
<dbReference type="PANTHER" id="PTHR23501:SF197">
    <property type="entry name" value="COMD"/>
    <property type="match status" value="1"/>
</dbReference>
<feature type="transmembrane region" description="Helical" evidence="6">
    <location>
        <begin position="20"/>
        <end position="45"/>
    </location>
</feature>
<comment type="caution">
    <text evidence="8">The sequence shown here is derived from an EMBL/GenBank/DDBJ whole genome shotgun (WGS) entry which is preliminary data.</text>
</comment>
<gene>
    <name evidence="8" type="primary">stp_7</name>
    <name evidence="8" type="ORF">NRB20_46330</name>
</gene>
<evidence type="ECO:0000259" key="7">
    <source>
        <dbReference type="PROSITE" id="PS50850"/>
    </source>
</evidence>
<organism evidence="8 9">
    <name type="scientific">Nocardia macrotermitis</name>
    <dbReference type="NCBI Taxonomy" id="2585198"/>
    <lineage>
        <taxon>Bacteria</taxon>
        <taxon>Bacillati</taxon>
        <taxon>Actinomycetota</taxon>
        <taxon>Actinomycetes</taxon>
        <taxon>Mycobacteriales</taxon>
        <taxon>Nocardiaceae</taxon>
        <taxon>Nocardia</taxon>
    </lineage>
</organism>
<feature type="transmembrane region" description="Helical" evidence="6">
    <location>
        <begin position="230"/>
        <end position="253"/>
    </location>
</feature>
<evidence type="ECO:0000256" key="2">
    <source>
        <dbReference type="ARBA" id="ARBA00022448"/>
    </source>
</evidence>
<proteinExistence type="predicted"/>
<comment type="subcellular location">
    <subcellularLocation>
        <location evidence="1">Cell membrane</location>
        <topology evidence="1">Multi-pass membrane protein</topology>
    </subcellularLocation>
</comment>
<feature type="transmembrane region" description="Helical" evidence="6">
    <location>
        <begin position="112"/>
        <end position="132"/>
    </location>
</feature>
<evidence type="ECO:0000256" key="1">
    <source>
        <dbReference type="ARBA" id="ARBA00004651"/>
    </source>
</evidence>
<feature type="transmembrane region" description="Helical" evidence="6">
    <location>
        <begin position="347"/>
        <end position="365"/>
    </location>
</feature>
<feature type="transmembrane region" description="Helical" evidence="6">
    <location>
        <begin position="141"/>
        <end position="163"/>
    </location>
</feature>
<feature type="transmembrane region" description="Helical" evidence="6">
    <location>
        <begin position="57"/>
        <end position="75"/>
    </location>
</feature>
<feature type="transmembrane region" description="Helical" evidence="6">
    <location>
        <begin position="318"/>
        <end position="340"/>
    </location>
</feature>
<feature type="transmembrane region" description="Helical" evidence="6">
    <location>
        <begin position="455"/>
        <end position="474"/>
    </location>
</feature>
<dbReference type="GO" id="GO:0005886">
    <property type="term" value="C:plasma membrane"/>
    <property type="evidence" value="ECO:0007669"/>
    <property type="project" value="UniProtKB-SubCell"/>
</dbReference>
<feature type="transmembrane region" description="Helical" evidence="6">
    <location>
        <begin position="87"/>
        <end position="106"/>
    </location>
</feature>
<keyword evidence="5 6" id="KW-0472">Membrane</keyword>
<dbReference type="PROSITE" id="PS50850">
    <property type="entry name" value="MFS"/>
    <property type="match status" value="1"/>
</dbReference>
<dbReference type="Proteomes" id="UP000438448">
    <property type="component" value="Unassembled WGS sequence"/>
</dbReference>
<evidence type="ECO:0000256" key="4">
    <source>
        <dbReference type="ARBA" id="ARBA00022989"/>
    </source>
</evidence>
<evidence type="ECO:0000256" key="5">
    <source>
        <dbReference type="ARBA" id="ARBA00023136"/>
    </source>
</evidence>
<dbReference type="Gene3D" id="1.20.1250.20">
    <property type="entry name" value="MFS general substrate transporter like domains"/>
    <property type="match status" value="2"/>
</dbReference>
<feature type="transmembrane region" description="Helical" evidence="6">
    <location>
        <begin position="371"/>
        <end position="390"/>
    </location>
</feature>
<dbReference type="GO" id="GO:0022857">
    <property type="term" value="F:transmembrane transporter activity"/>
    <property type="evidence" value="ECO:0007669"/>
    <property type="project" value="InterPro"/>
</dbReference>
<dbReference type="Pfam" id="PF07690">
    <property type="entry name" value="MFS_1"/>
    <property type="match status" value="1"/>
</dbReference>
<feature type="transmembrane region" description="Helical" evidence="6">
    <location>
        <begin position="175"/>
        <end position="193"/>
    </location>
</feature>
<dbReference type="AlphaFoldDB" id="A0A7K0D6Y3"/>
<keyword evidence="9" id="KW-1185">Reference proteome</keyword>
<dbReference type="OrthoDB" id="8878955at2"/>
<dbReference type="SUPFAM" id="SSF103473">
    <property type="entry name" value="MFS general substrate transporter"/>
    <property type="match status" value="1"/>
</dbReference>
<dbReference type="RefSeq" id="WP_153412350.1">
    <property type="nucleotide sequence ID" value="NZ_WEGK01000010.1"/>
</dbReference>
<evidence type="ECO:0000256" key="6">
    <source>
        <dbReference type="SAM" id="Phobius"/>
    </source>
</evidence>
<dbReference type="PANTHER" id="PTHR23501">
    <property type="entry name" value="MAJOR FACILITATOR SUPERFAMILY"/>
    <property type="match status" value="1"/>
</dbReference>
<protein>
    <submittedName>
        <fullName evidence="8">Multidrug resistance protein Stp</fullName>
    </submittedName>
</protein>
<evidence type="ECO:0000256" key="3">
    <source>
        <dbReference type="ARBA" id="ARBA00022692"/>
    </source>
</evidence>